<keyword evidence="4" id="KW-1185">Reference proteome</keyword>
<organism evidence="3 4">
    <name type="scientific">Chloropicon primus</name>
    <dbReference type="NCBI Taxonomy" id="1764295"/>
    <lineage>
        <taxon>Eukaryota</taxon>
        <taxon>Viridiplantae</taxon>
        <taxon>Chlorophyta</taxon>
        <taxon>Chloropicophyceae</taxon>
        <taxon>Chloropicales</taxon>
        <taxon>Chloropicaceae</taxon>
        <taxon>Chloropicon</taxon>
    </lineage>
</organism>
<name>A0A5B8MNQ1_9CHLO</name>
<feature type="region of interest" description="Disordered" evidence="1">
    <location>
        <begin position="26"/>
        <end position="51"/>
    </location>
</feature>
<reference evidence="3 4" key="1">
    <citation type="submission" date="2018-07" db="EMBL/GenBank/DDBJ databases">
        <title>The complete nuclear genome of the prasinophyte Chloropicon primus (CCMP1205).</title>
        <authorList>
            <person name="Pombert J.-F."/>
            <person name="Otis C."/>
            <person name="Turmel M."/>
            <person name="Lemieux C."/>
        </authorList>
    </citation>
    <scope>NUCLEOTIDE SEQUENCE [LARGE SCALE GENOMIC DNA]</scope>
    <source>
        <strain evidence="3 4">CCMP1205</strain>
    </source>
</reference>
<gene>
    <name evidence="3" type="ORF">A3770_07p46710</name>
    <name evidence="2" type="ORF">CPRI1469_LOCUS2022</name>
</gene>
<sequence length="184" mass="19883">MGSCFAKAPRFAESKECGDGLEFKQHEPSLSQSSDGMAWTSPSASQRQESVRLTVVAAKNYKRRESEIIKTAKENLKKVPARSSLKLSSARTNSTVMSNSKRDGTGDQSEDAYPSNTSSTRDLLESGSAMSQNGSVAEGAYPKGGAVTDPGRGKDLSCQSHPLRRSVSFCQEVIMIQYSKRGFS</sequence>
<evidence type="ECO:0000313" key="4">
    <source>
        <dbReference type="Proteomes" id="UP000316726"/>
    </source>
</evidence>
<dbReference type="EMBL" id="CP031040">
    <property type="protein sequence ID" value="QDZ22153.1"/>
    <property type="molecule type" value="Genomic_DNA"/>
</dbReference>
<evidence type="ECO:0000313" key="3">
    <source>
        <dbReference type="EMBL" id="QDZ22153.1"/>
    </source>
</evidence>
<protein>
    <submittedName>
        <fullName evidence="3">Uncharacterized protein</fullName>
    </submittedName>
</protein>
<feature type="region of interest" description="Disordered" evidence="1">
    <location>
        <begin position="64"/>
        <end position="161"/>
    </location>
</feature>
<proteinExistence type="predicted"/>
<evidence type="ECO:0000256" key="1">
    <source>
        <dbReference type="SAM" id="MobiDB-lite"/>
    </source>
</evidence>
<reference evidence="2" key="2">
    <citation type="submission" date="2021-01" db="EMBL/GenBank/DDBJ databases">
        <authorList>
            <person name="Corre E."/>
            <person name="Pelletier E."/>
            <person name="Niang G."/>
            <person name="Scheremetjew M."/>
            <person name="Finn R."/>
            <person name="Kale V."/>
            <person name="Holt S."/>
            <person name="Cochrane G."/>
            <person name="Meng A."/>
            <person name="Brown T."/>
            <person name="Cohen L."/>
        </authorList>
    </citation>
    <scope>NUCLEOTIDE SEQUENCE</scope>
    <source>
        <strain evidence="2">CCMP1205</strain>
    </source>
</reference>
<dbReference type="AlphaFoldDB" id="A0A5B8MNQ1"/>
<dbReference type="Proteomes" id="UP000316726">
    <property type="component" value="Chromosome 7"/>
</dbReference>
<feature type="compositionally biased region" description="Polar residues" evidence="1">
    <location>
        <begin position="85"/>
        <end position="99"/>
    </location>
</feature>
<feature type="compositionally biased region" description="Basic and acidic residues" evidence="1">
    <location>
        <begin position="64"/>
        <end position="77"/>
    </location>
</feature>
<feature type="compositionally biased region" description="Polar residues" evidence="1">
    <location>
        <begin position="28"/>
        <end position="48"/>
    </location>
</feature>
<accession>A0A5B8MNQ1</accession>
<evidence type="ECO:0000313" key="2">
    <source>
        <dbReference type="EMBL" id="CAD9713173.1"/>
    </source>
</evidence>
<dbReference type="EMBL" id="HBHL01003241">
    <property type="protein sequence ID" value="CAD9713173.1"/>
    <property type="molecule type" value="Transcribed_RNA"/>
</dbReference>